<dbReference type="Gene3D" id="2.60.40.10">
    <property type="entry name" value="Immunoglobulins"/>
    <property type="match status" value="4"/>
</dbReference>
<feature type="domain" description="Ig-like" evidence="5">
    <location>
        <begin position="218"/>
        <end position="306"/>
    </location>
</feature>
<dbReference type="CDD" id="cd00096">
    <property type="entry name" value="Ig"/>
    <property type="match status" value="1"/>
</dbReference>
<dbReference type="Pfam" id="PF07679">
    <property type="entry name" value="I-set"/>
    <property type="match status" value="1"/>
</dbReference>
<dbReference type="InterPro" id="IPR036179">
    <property type="entry name" value="Ig-like_dom_sf"/>
</dbReference>
<feature type="compositionally biased region" description="Acidic residues" evidence="4">
    <location>
        <begin position="7"/>
        <end position="22"/>
    </location>
</feature>
<dbReference type="GO" id="GO:0070593">
    <property type="term" value="P:dendrite self-avoidance"/>
    <property type="evidence" value="ECO:0007669"/>
    <property type="project" value="TreeGrafter"/>
</dbReference>
<protein>
    <submittedName>
        <fullName evidence="7">Uncharacterized protein</fullName>
    </submittedName>
</protein>
<accession>A0AAW0WGT0</accession>
<keyword evidence="2" id="KW-1015">Disulfide bond</keyword>
<dbReference type="GO" id="GO:0098632">
    <property type="term" value="F:cell-cell adhesion mediator activity"/>
    <property type="evidence" value="ECO:0007669"/>
    <property type="project" value="TreeGrafter"/>
</dbReference>
<evidence type="ECO:0000256" key="2">
    <source>
        <dbReference type="ARBA" id="ARBA00023157"/>
    </source>
</evidence>
<dbReference type="Pfam" id="PF13927">
    <property type="entry name" value="Ig_3"/>
    <property type="match status" value="1"/>
</dbReference>
<dbReference type="PANTHER" id="PTHR10075:SF100">
    <property type="entry name" value="FASCICLIN-2"/>
    <property type="match status" value="1"/>
</dbReference>
<dbReference type="SMART" id="SM00409">
    <property type="entry name" value="IG"/>
    <property type="match status" value="3"/>
</dbReference>
<name>A0AAW0WGT0_CHEQU</name>
<dbReference type="EMBL" id="JARKIK010000079">
    <property type="protein sequence ID" value="KAK8726475.1"/>
    <property type="molecule type" value="Genomic_DNA"/>
</dbReference>
<dbReference type="CDD" id="cd00063">
    <property type="entry name" value="FN3"/>
    <property type="match status" value="1"/>
</dbReference>
<dbReference type="Proteomes" id="UP001445076">
    <property type="component" value="Unassembled WGS sequence"/>
</dbReference>
<evidence type="ECO:0000256" key="1">
    <source>
        <dbReference type="ARBA" id="ARBA00022737"/>
    </source>
</evidence>
<gene>
    <name evidence="7" type="ORF">OTU49_010272</name>
</gene>
<dbReference type="GO" id="GO:0007411">
    <property type="term" value="P:axon guidance"/>
    <property type="evidence" value="ECO:0007669"/>
    <property type="project" value="TreeGrafter"/>
</dbReference>
<dbReference type="PROSITE" id="PS50853">
    <property type="entry name" value="FN3"/>
    <property type="match status" value="1"/>
</dbReference>
<dbReference type="SMART" id="SM00060">
    <property type="entry name" value="FN3"/>
    <property type="match status" value="1"/>
</dbReference>
<keyword evidence="3" id="KW-0393">Immunoglobulin domain</keyword>
<dbReference type="PANTHER" id="PTHR10075">
    <property type="entry name" value="BASIGIN RELATED"/>
    <property type="match status" value="1"/>
</dbReference>
<dbReference type="Pfam" id="PF07686">
    <property type="entry name" value="V-set"/>
    <property type="match status" value="1"/>
</dbReference>
<dbReference type="InterPro" id="IPR003598">
    <property type="entry name" value="Ig_sub2"/>
</dbReference>
<comment type="caution">
    <text evidence="7">The sequence shown here is derived from an EMBL/GenBank/DDBJ whole genome shotgun (WGS) entry which is preliminary data.</text>
</comment>
<dbReference type="InterPro" id="IPR003599">
    <property type="entry name" value="Ig_sub"/>
</dbReference>
<dbReference type="SUPFAM" id="SSF49265">
    <property type="entry name" value="Fibronectin type III"/>
    <property type="match status" value="1"/>
</dbReference>
<evidence type="ECO:0000259" key="6">
    <source>
        <dbReference type="PROSITE" id="PS50853"/>
    </source>
</evidence>
<dbReference type="InterPro" id="IPR036116">
    <property type="entry name" value="FN3_sf"/>
</dbReference>
<proteinExistence type="predicted"/>
<keyword evidence="8" id="KW-1185">Reference proteome</keyword>
<dbReference type="InterPro" id="IPR013098">
    <property type="entry name" value="Ig_I-set"/>
</dbReference>
<dbReference type="InterPro" id="IPR013106">
    <property type="entry name" value="Ig_V-set"/>
</dbReference>
<dbReference type="Pfam" id="PF00041">
    <property type="entry name" value="fn3"/>
    <property type="match status" value="1"/>
</dbReference>
<evidence type="ECO:0000256" key="3">
    <source>
        <dbReference type="ARBA" id="ARBA00023319"/>
    </source>
</evidence>
<evidence type="ECO:0000259" key="5">
    <source>
        <dbReference type="PROSITE" id="PS50835"/>
    </source>
</evidence>
<dbReference type="InterPro" id="IPR003961">
    <property type="entry name" value="FN3_dom"/>
</dbReference>
<dbReference type="GO" id="GO:0030424">
    <property type="term" value="C:axon"/>
    <property type="evidence" value="ECO:0007669"/>
    <property type="project" value="TreeGrafter"/>
</dbReference>
<feature type="region of interest" description="Disordered" evidence="4">
    <location>
        <begin position="1"/>
        <end position="31"/>
    </location>
</feature>
<keyword evidence="1" id="KW-0677">Repeat</keyword>
<dbReference type="GO" id="GO:0005886">
    <property type="term" value="C:plasma membrane"/>
    <property type="evidence" value="ECO:0007669"/>
    <property type="project" value="TreeGrafter"/>
</dbReference>
<feature type="domain" description="Ig-like" evidence="5">
    <location>
        <begin position="128"/>
        <end position="213"/>
    </location>
</feature>
<evidence type="ECO:0000256" key="4">
    <source>
        <dbReference type="SAM" id="MobiDB-lite"/>
    </source>
</evidence>
<sequence length="489" mass="54460">LAHPEPEESTYDDYEYEEEPVEYGEPPDFPVGPQHLVAKEGETINIPCQTSADTPYVIIVKKKATETEKEELLYVGTVKVPPSRRYKLNGGQVEISNLRASDSGTYICRLESQPPVEVEHQVEVQYGPKLTRVSEGEQHVQKGKSVRLECQAEGNPTPRIHWSRQEGRLPSGAHEEEGLSMILQDVDRHVEGTYVCSADNGIGDPVTSSMSVVVEYQPEIITEKAIIRTGEGDKVELVCIVHARPAAEVTWSKDEQPITLDSHLEEQDGGHRHSLRISQVTEDDFGEYVCTAANQYGTVRASIHMTGLPKPPHFTSDPNGGEETSYTLTWETESYYPILEYRLKYRKARANDSTDEPGEWQDNTYEATEMESQGLMHYMKHTISDLEPATDYHATVQIKNKFMWGANSELDFSTKKVPPTTTTTPTTSITTIQITTTTLLTTTTFAGNSEGPSIATSQEVAVQQTTSGATKTSNWGLVMMLLPVLLFRT</sequence>
<dbReference type="InterPro" id="IPR013783">
    <property type="entry name" value="Ig-like_fold"/>
</dbReference>
<organism evidence="7 8">
    <name type="scientific">Cherax quadricarinatus</name>
    <name type="common">Australian red claw crayfish</name>
    <dbReference type="NCBI Taxonomy" id="27406"/>
    <lineage>
        <taxon>Eukaryota</taxon>
        <taxon>Metazoa</taxon>
        <taxon>Ecdysozoa</taxon>
        <taxon>Arthropoda</taxon>
        <taxon>Crustacea</taxon>
        <taxon>Multicrustacea</taxon>
        <taxon>Malacostraca</taxon>
        <taxon>Eumalacostraca</taxon>
        <taxon>Eucarida</taxon>
        <taxon>Decapoda</taxon>
        <taxon>Pleocyemata</taxon>
        <taxon>Astacidea</taxon>
        <taxon>Parastacoidea</taxon>
        <taxon>Parastacidae</taxon>
        <taxon>Cherax</taxon>
    </lineage>
</organism>
<dbReference type="AlphaFoldDB" id="A0AAW0WGT0"/>
<dbReference type="SUPFAM" id="SSF48726">
    <property type="entry name" value="Immunoglobulin"/>
    <property type="match status" value="3"/>
</dbReference>
<feature type="domain" description="Ig-like" evidence="5">
    <location>
        <begin position="27"/>
        <end position="119"/>
    </location>
</feature>
<dbReference type="GO" id="GO:0007156">
    <property type="term" value="P:homophilic cell adhesion via plasma membrane adhesion molecules"/>
    <property type="evidence" value="ECO:0007669"/>
    <property type="project" value="TreeGrafter"/>
</dbReference>
<dbReference type="InterPro" id="IPR007110">
    <property type="entry name" value="Ig-like_dom"/>
</dbReference>
<reference evidence="7 8" key="1">
    <citation type="journal article" date="2024" name="BMC Genomics">
        <title>Genome assembly of redclaw crayfish (Cherax quadricarinatus) provides insights into its immune adaptation and hypoxia tolerance.</title>
        <authorList>
            <person name="Liu Z."/>
            <person name="Zheng J."/>
            <person name="Li H."/>
            <person name="Fang K."/>
            <person name="Wang S."/>
            <person name="He J."/>
            <person name="Zhou D."/>
            <person name="Weng S."/>
            <person name="Chi M."/>
            <person name="Gu Z."/>
            <person name="He J."/>
            <person name="Li F."/>
            <person name="Wang M."/>
        </authorList>
    </citation>
    <scope>NUCLEOTIDE SEQUENCE [LARGE SCALE GENOMIC DNA]</scope>
    <source>
        <strain evidence="7">ZL_2023a</strain>
    </source>
</reference>
<evidence type="ECO:0000313" key="8">
    <source>
        <dbReference type="Proteomes" id="UP001445076"/>
    </source>
</evidence>
<dbReference type="FunFam" id="2.60.40.10:FF:000032">
    <property type="entry name" value="palladin isoform X1"/>
    <property type="match status" value="2"/>
</dbReference>
<feature type="domain" description="Fibronectin type-III" evidence="6">
    <location>
        <begin position="308"/>
        <end position="420"/>
    </location>
</feature>
<dbReference type="SMART" id="SM00408">
    <property type="entry name" value="IGc2"/>
    <property type="match status" value="3"/>
</dbReference>
<dbReference type="PROSITE" id="PS50835">
    <property type="entry name" value="IG_LIKE"/>
    <property type="match status" value="3"/>
</dbReference>
<feature type="non-terminal residue" evidence="7">
    <location>
        <position position="1"/>
    </location>
</feature>
<evidence type="ECO:0000313" key="7">
    <source>
        <dbReference type="EMBL" id="KAK8726475.1"/>
    </source>
</evidence>